<gene>
    <name evidence="6" type="ORF">CspeluHIS016_0504140</name>
</gene>
<dbReference type="EMBL" id="BTCM01000005">
    <property type="protein sequence ID" value="GMK58382.1"/>
    <property type="molecule type" value="Genomic_DNA"/>
</dbReference>
<keyword evidence="2 5" id="KW-0812">Transmembrane</keyword>
<feature type="transmembrane region" description="Helical" evidence="5">
    <location>
        <begin position="261"/>
        <end position="279"/>
    </location>
</feature>
<dbReference type="GO" id="GO:0005886">
    <property type="term" value="C:plasma membrane"/>
    <property type="evidence" value="ECO:0007669"/>
    <property type="project" value="TreeGrafter"/>
</dbReference>
<accession>A0AAD3TWX5</accession>
<evidence type="ECO:0000256" key="5">
    <source>
        <dbReference type="SAM" id="Phobius"/>
    </source>
</evidence>
<feature type="transmembrane region" description="Helical" evidence="5">
    <location>
        <begin position="177"/>
        <end position="201"/>
    </location>
</feature>
<evidence type="ECO:0008006" key="8">
    <source>
        <dbReference type="Google" id="ProtNLM"/>
    </source>
</evidence>
<comment type="caution">
    <text evidence="6">The sequence shown here is derived from an EMBL/GenBank/DDBJ whole genome shotgun (WGS) entry which is preliminary data.</text>
</comment>
<dbReference type="AlphaFoldDB" id="A0AAD3TWX5"/>
<name>A0AAD3TWX5_9TREE</name>
<proteinExistence type="predicted"/>
<evidence type="ECO:0000256" key="2">
    <source>
        <dbReference type="ARBA" id="ARBA00022692"/>
    </source>
</evidence>
<sequence length="329" mass="36352">MLDGVLNLARQIDPSVVATPTERPTALTSSPYGYVPALPNVIAYLVVFSLLTGVHLGLGIRYKYYSALVTMVPGGVLEIIGWSGRLWSNLNPLNWNPFIMQITTLILGPVFFSAWDYTLLGHCIKVLGPQYSLIAPNWYLIIFVIADIISLVLQAVGGGGAAVQAQRFEDTTGSTRIMLSGILFQLATTTVFLVMAADFMYRVVARKPYSESVRRRFHFTLRKKASAPAPASASSSAPDSPNPEAEKVLEVDQKWIRKSQYLLLGVAWASVMIYIRGIYRSIELAQGWTGHLMTHEVYFIWLDGFMMVLCMAGLAVAHPGFLLPRSGWC</sequence>
<reference evidence="6" key="2">
    <citation type="submission" date="2023-06" db="EMBL/GenBank/DDBJ databases">
        <authorList>
            <person name="Kobayashi Y."/>
            <person name="Kayamori A."/>
            <person name="Aoki K."/>
            <person name="Shiwa Y."/>
            <person name="Fujita N."/>
            <person name="Sugita T."/>
            <person name="Iwasaki W."/>
            <person name="Tanaka N."/>
            <person name="Takashima M."/>
        </authorList>
    </citation>
    <scope>NUCLEOTIDE SEQUENCE</scope>
    <source>
        <strain evidence="6">HIS016</strain>
    </source>
</reference>
<dbReference type="PANTHER" id="PTHR31465:SF9">
    <property type="entry name" value="SPHINGOID LONG-CHAIN BASE TRANSPORTER RSB1"/>
    <property type="match status" value="1"/>
</dbReference>
<keyword evidence="4 5" id="KW-0472">Membrane</keyword>
<evidence type="ECO:0000313" key="7">
    <source>
        <dbReference type="Proteomes" id="UP001222932"/>
    </source>
</evidence>
<reference evidence="6" key="1">
    <citation type="journal article" date="2023" name="BMC Genomics">
        <title>Chromosome-level genome assemblies of Cutaneotrichosporon spp. (Trichosporonales, Basidiomycota) reveal imbalanced evolution between nucleotide sequences and chromosome synteny.</title>
        <authorList>
            <person name="Kobayashi Y."/>
            <person name="Kayamori A."/>
            <person name="Aoki K."/>
            <person name="Shiwa Y."/>
            <person name="Matsutani M."/>
            <person name="Fujita N."/>
            <person name="Sugita T."/>
            <person name="Iwasaki W."/>
            <person name="Tanaka N."/>
            <person name="Takashima M."/>
        </authorList>
    </citation>
    <scope>NUCLEOTIDE SEQUENCE</scope>
    <source>
        <strain evidence="6">HIS016</strain>
    </source>
</reference>
<evidence type="ECO:0000313" key="6">
    <source>
        <dbReference type="EMBL" id="GMK58382.1"/>
    </source>
</evidence>
<feature type="transmembrane region" description="Helical" evidence="5">
    <location>
        <begin position="41"/>
        <end position="60"/>
    </location>
</feature>
<keyword evidence="3 5" id="KW-1133">Transmembrane helix</keyword>
<dbReference type="PANTHER" id="PTHR31465">
    <property type="entry name" value="PROTEIN RTA1-RELATED"/>
    <property type="match status" value="1"/>
</dbReference>
<evidence type="ECO:0000256" key="1">
    <source>
        <dbReference type="ARBA" id="ARBA00004141"/>
    </source>
</evidence>
<protein>
    <recommendedName>
        <fullName evidence="8">RTA1-domain-containing protein</fullName>
    </recommendedName>
</protein>
<dbReference type="GO" id="GO:0000324">
    <property type="term" value="C:fungal-type vacuole"/>
    <property type="evidence" value="ECO:0007669"/>
    <property type="project" value="TreeGrafter"/>
</dbReference>
<keyword evidence="7" id="KW-1185">Reference proteome</keyword>
<feature type="transmembrane region" description="Helical" evidence="5">
    <location>
        <begin position="98"/>
        <end position="117"/>
    </location>
</feature>
<evidence type="ECO:0000256" key="3">
    <source>
        <dbReference type="ARBA" id="ARBA00022989"/>
    </source>
</evidence>
<dbReference type="Pfam" id="PF04479">
    <property type="entry name" value="RTA1"/>
    <property type="match status" value="1"/>
</dbReference>
<feature type="transmembrane region" description="Helical" evidence="5">
    <location>
        <begin position="299"/>
        <end position="323"/>
    </location>
</feature>
<feature type="transmembrane region" description="Helical" evidence="5">
    <location>
        <begin position="67"/>
        <end position="86"/>
    </location>
</feature>
<dbReference type="InterPro" id="IPR007568">
    <property type="entry name" value="RTA1"/>
</dbReference>
<evidence type="ECO:0000256" key="4">
    <source>
        <dbReference type="ARBA" id="ARBA00023136"/>
    </source>
</evidence>
<comment type="subcellular location">
    <subcellularLocation>
        <location evidence="1">Membrane</location>
        <topology evidence="1">Multi-pass membrane protein</topology>
    </subcellularLocation>
</comment>
<organism evidence="6 7">
    <name type="scientific">Cutaneotrichosporon spelunceum</name>
    <dbReference type="NCBI Taxonomy" id="1672016"/>
    <lineage>
        <taxon>Eukaryota</taxon>
        <taxon>Fungi</taxon>
        <taxon>Dikarya</taxon>
        <taxon>Basidiomycota</taxon>
        <taxon>Agaricomycotina</taxon>
        <taxon>Tremellomycetes</taxon>
        <taxon>Trichosporonales</taxon>
        <taxon>Trichosporonaceae</taxon>
        <taxon>Cutaneotrichosporon</taxon>
    </lineage>
</organism>
<dbReference type="Proteomes" id="UP001222932">
    <property type="component" value="Unassembled WGS sequence"/>
</dbReference>
<feature type="transmembrane region" description="Helical" evidence="5">
    <location>
        <begin position="138"/>
        <end position="157"/>
    </location>
</feature>